<dbReference type="AlphaFoldDB" id="A0A3N4VRI0"/>
<evidence type="ECO:0000313" key="2">
    <source>
        <dbReference type="EMBL" id="RPE79667.1"/>
    </source>
</evidence>
<name>A0A3N4VRI0_9GAMM</name>
<proteinExistence type="predicted"/>
<comment type="caution">
    <text evidence="2">The sequence shown here is derived from an EMBL/GenBank/DDBJ whole genome shotgun (WGS) entry which is preliminary data.</text>
</comment>
<dbReference type="InterPro" id="IPR021102">
    <property type="entry name" value="PNGase_A"/>
</dbReference>
<feature type="signal peptide" evidence="1">
    <location>
        <begin position="1"/>
        <end position="25"/>
    </location>
</feature>
<dbReference type="PANTHER" id="PTHR31104">
    <property type="entry name" value="PEPTIDE-N4-(N-ACETYL-BETA-GLUCOSAMINYL)ASPARAGINE AMIDASE A PROTEIN"/>
    <property type="match status" value="1"/>
</dbReference>
<evidence type="ECO:0000313" key="3">
    <source>
        <dbReference type="Proteomes" id="UP000269708"/>
    </source>
</evidence>
<dbReference type="Proteomes" id="UP000269708">
    <property type="component" value="Unassembled WGS sequence"/>
</dbReference>
<accession>A0A3N4VRI0</accession>
<gene>
    <name evidence="2" type="ORF">EDC50_1490</name>
</gene>
<sequence length="625" mass="68621">MSIQKRASRAWALCGATLLGLWAGAAALHAQGAPAAAPPMNPLSVEPRVPRLGIAPCVVELFRDVNTGYYGEPMFEPEFQYAPPADCPGPWAKVIFVVELQGPGTTGIGNVTFGLGDPHRDDGVFGHWSTELLVAGAQYNPGQQRWRVERDITEYSALLRTPRPGFARDTDGYFRDPYWGDNPVASGWMIFYPATAGQPAPEVPDAVFPLPASGQSQGPLPRNIERVYLDVHPQIPPGFWFSCVPADAAARWPLLVRTPLALGDRVPQAGDDDSQGCVGSGYRELVVRIDGQAAGVAPLFPWLNSDLNLRFERSVDVPVPTPQSINLMPYRVDLTPFAALLSDGAEHLVEIGYMGPEGSFGPFFHSGQLLVYLDEGSTQVTGAVTRNTLHGTALESTTGRNDWTTGANATLTGDVERLYRRQYEIAGYVVTSRGRIDTTLRQEQLFSNTQHVTLARHDDHRDHTYAQKLDLTSITERTTLRQRGARVLAFDRIRHHFPLRIDYSASGGRDPVAGAHLDRARAWVSQGHHQQRAHYRPAGTYADRVYANFVGSRAFDAATNASTRWQGVRSHYFHDSAGSCSRERVTWLRASVTSHTQGVGCPDGVNRVRGFAHPDGSPDDLGWLR</sequence>
<feature type="chain" id="PRO_5018218305" evidence="1">
    <location>
        <begin position="26"/>
        <end position="625"/>
    </location>
</feature>
<protein>
    <submittedName>
        <fullName evidence="2">Peptide N-acetyl-beta-D-glucosaminyl asparaginase amidase A</fullName>
    </submittedName>
</protein>
<dbReference type="RefSeq" id="WP_123769858.1">
    <property type="nucleotide sequence ID" value="NZ_RKQN01000002.1"/>
</dbReference>
<dbReference type="OrthoDB" id="3275185at2"/>
<reference evidence="2 3" key="1">
    <citation type="submission" date="2018-11" db="EMBL/GenBank/DDBJ databases">
        <title>Genomic Encyclopedia of Type Strains, Phase IV (KMG-IV): sequencing the most valuable type-strain genomes for metagenomic binning, comparative biology and taxonomic classification.</title>
        <authorList>
            <person name="Goeker M."/>
        </authorList>
    </citation>
    <scope>NUCLEOTIDE SEQUENCE [LARGE SCALE GENOMIC DNA]</scope>
    <source>
        <strain evidence="2 3">DSM 25623</strain>
    </source>
</reference>
<dbReference type="EMBL" id="RKQN01000002">
    <property type="protein sequence ID" value="RPE79667.1"/>
    <property type="molecule type" value="Genomic_DNA"/>
</dbReference>
<evidence type="ECO:0000256" key="1">
    <source>
        <dbReference type="SAM" id="SignalP"/>
    </source>
</evidence>
<keyword evidence="3" id="KW-1185">Reference proteome</keyword>
<organism evidence="2 3">
    <name type="scientific">Vulcaniibacterium tengchongense</name>
    <dbReference type="NCBI Taxonomy" id="1273429"/>
    <lineage>
        <taxon>Bacteria</taxon>
        <taxon>Pseudomonadati</taxon>
        <taxon>Pseudomonadota</taxon>
        <taxon>Gammaproteobacteria</taxon>
        <taxon>Lysobacterales</taxon>
        <taxon>Lysobacteraceae</taxon>
        <taxon>Vulcaniibacterium</taxon>
    </lineage>
</organism>
<keyword evidence="1" id="KW-0732">Signal</keyword>